<feature type="domain" description="ATP synthase A/B type C-terminal" evidence="10">
    <location>
        <begin position="471"/>
        <end position="560"/>
    </location>
</feature>
<dbReference type="Gene3D" id="3.40.50.300">
    <property type="entry name" value="P-loop containing nucleotide triphosphate hydrolases"/>
    <property type="match status" value="1"/>
</dbReference>
<dbReference type="NCBIfam" id="NF003220">
    <property type="entry name" value="PRK04192.1"/>
    <property type="match status" value="1"/>
</dbReference>
<keyword evidence="4" id="KW-0067">ATP-binding</keyword>
<keyword evidence="5" id="KW-1278">Translocase</keyword>
<evidence type="ECO:0000256" key="6">
    <source>
        <dbReference type="ARBA" id="ARBA00023065"/>
    </source>
</evidence>
<dbReference type="EMBL" id="LAZR01001354">
    <property type="protein sequence ID" value="KKN45991.1"/>
    <property type="molecule type" value="Genomic_DNA"/>
</dbReference>
<dbReference type="InterPro" id="IPR020003">
    <property type="entry name" value="ATPase_a/bsu_AS"/>
</dbReference>
<dbReference type="PROSITE" id="PS00152">
    <property type="entry name" value="ATPASE_ALPHA_BETA"/>
    <property type="match status" value="1"/>
</dbReference>
<gene>
    <name evidence="11" type="ORF">LCGC14_0677460</name>
</gene>
<feature type="domain" description="ATPsynthase alpha/beta subunit barrel-sandwich" evidence="9">
    <location>
        <begin position="119"/>
        <end position="204"/>
    </location>
</feature>
<dbReference type="Pfam" id="PF02874">
    <property type="entry name" value="ATP-synt_ab_N"/>
    <property type="match status" value="1"/>
</dbReference>
<evidence type="ECO:0000259" key="8">
    <source>
        <dbReference type="Pfam" id="PF02874"/>
    </source>
</evidence>
<dbReference type="Pfam" id="PF16886">
    <property type="entry name" value="ATP-synt_ab_Xtn"/>
    <property type="match status" value="1"/>
</dbReference>
<dbReference type="CDD" id="cd18111">
    <property type="entry name" value="ATP-synt_V_A-type_alpha_C"/>
    <property type="match status" value="1"/>
</dbReference>
<dbReference type="PANTHER" id="PTHR43607">
    <property type="entry name" value="V-TYPE PROTON ATPASE CATALYTIC SUBUNIT A"/>
    <property type="match status" value="1"/>
</dbReference>
<dbReference type="Gene3D" id="2.40.30.20">
    <property type="match status" value="1"/>
</dbReference>
<dbReference type="PANTHER" id="PTHR43607:SF1">
    <property type="entry name" value="H(+)-TRANSPORTING TWO-SECTOR ATPASE"/>
    <property type="match status" value="1"/>
</dbReference>
<dbReference type="InterPro" id="IPR055190">
    <property type="entry name" value="ATP-synt_VA_C"/>
</dbReference>
<dbReference type="InterPro" id="IPR004100">
    <property type="entry name" value="ATPase_F1/V1/A1_a/bsu_N"/>
</dbReference>
<dbReference type="InterPro" id="IPR027417">
    <property type="entry name" value="P-loop_NTPase"/>
</dbReference>
<comment type="similarity">
    <text evidence="1">Belongs to the ATPase alpha/beta chains family.</text>
</comment>
<keyword evidence="2" id="KW-0813">Transport</keyword>
<dbReference type="Pfam" id="PF00006">
    <property type="entry name" value="ATP-synt_ab"/>
    <property type="match status" value="1"/>
</dbReference>
<dbReference type="FunFam" id="2.40.50.100:FF:000008">
    <property type="entry name" value="V-type proton ATPase catalytic subunit A"/>
    <property type="match status" value="1"/>
</dbReference>
<dbReference type="SUPFAM" id="SSF47917">
    <property type="entry name" value="C-terminal domain of alpha and beta subunits of F1 ATP synthase"/>
    <property type="match status" value="1"/>
</dbReference>
<dbReference type="InterPro" id="IPR022878">
    <property type="entry name" value="V-ATPase_asu"/>
</dbReference>
<evidence type="ECO:0008006" key="12">
    <source>
        <dbReference type="Google" id="ProtNLM"/>
    </source>
</evidence>
<name>A0A0F9TAL7_9ZZZZ</name>
<dbReference type="AlphaFoldDB" id="A0A0F9TAL7"/>
<evidence type="ECO:0000256" key="3">
    <source>
        <dbReference type="ARBA" id="ARBA00022741"/>
    </source>
</evidence>
<organism evidence="11">
    <name type="scientific">marine sediment metagenome</name>
    <dbReference type="NCBI Taxonomy" id="412755"/>
    <lineage>
        <taxon>unclassified sequences</taxon>
        <taxon>metagenomes</taxon>
        <taxon>ecological metagenomes</taxon>
    </lineage>
</organism>
<keyword evidence="3" id="KW-0547">Nucleotide-binding</keyword>
<dbReference type="Gene3D" id="1.10.1140.10">
    <property type="entry name" value="Bovine Mitochondrial F1-atpase, Atp Synthase Beta Chain, Chain D, domain 3"/>
    <property type="match status" value="1"/>
</dbReference>
<dbReference type="InterPro" id="IPR023366">
    <property type="entry name" value="ATP_synth_asu-like_sf"/>
</dbReference>
<sequence>MIKSKSETDILDGYISSVNGSLIHIKGIENVIKLHDLIKISKYNILGEVIQIYSDHVVAQCFENTINLRIHDKVEDLNEALSMELAPGLLGNIFDGIQRPLQKAFEIFKGGGLKRGLEIPSLSRTKKWHFKPLRKVKDKVSGGDVVGTVQETPVLSHKIMIPPGISGELIHIIEEGDYTIIDDIFQIKVGNDKKSFSMLQKWPIIKSRPFKERNLPNKPLITGMRVIDLLFPITKGGTCGVPGGFGTGKTVIQQSLAKWCDADLIVYIGCGERGNEIADILKQFTEIIDPKTGRPLLDRIVLIANTSNMPVSAREASIFSGVTIAEYYRDMGYDVAVMADSTSRWAESLREISGLLEEMPAEEGYPAYLPSKLSSFYERAGNVKLLGKDEQGKEKFGSLTIIGSISPPAGDFSEPVTATTKNFVQGIWALDSNLAYSKHYPAINWLNSYSNYPEYITEWWQSKNFDWPEIDIDWSQCRKQVNEILSTDNELQYITQLIGEENLPEHQQLILFIAQLIKNGFLIQSAFDDIDNFTDAKKLLGIIKLILLVYREGGELLKQGFLIDDIKELETINGILRINHTIKNEDFYLIENLKKNLLNEIETLKLLQGAFKRK</sequence>
<evidence type="ECO:0000256" key="1">
    <source>
        <dbReference type="ARBA" id="ARBA00008936"/>
    </source>
</evidence>
<dbReference type="InterPro" id="IPR031686">
    <property type="entry name" value="ATP-synth_a_Xtn"/>
</dbReference>
<keyword evidence="6" id="KW-0406">Ion transport</keyword>
<feature type="domain" description="ATPase F1/V1/A1 complex alpha/beta subunit nucleotide-binding" evidence="7">
    <location>
        <begin position="223"/>
        <end position="450"/>
    </location>
</feature>
<dbReference type="SUPFAM" id="SSF52540">
    <property type="entry name" value="P-loop containing nucleoside triphosphate hydrolases"/>
    <property type="match status" value="1"/>
</dbReference>
<evidence type="ECO:0000313" key="11">
    <source>
        <dbReference type="EMBL" id="KKN45991.1"/>
    </source>
</evidence>
<dbReference type="GO" id="GO:0005524">
    <property type="term" value="F:ATP binding"/>
    <property type="evidence" value="ECO:0007669"/>
    <property type="project" value="UniProtKB-KW"/>
</dbReference>
<dbReference type="InterPro" id="IPR000194">
    <property type="entry name" value="ATPase_F1/V1/A1_a/bsu_nucl-bd"/>
</dbReference>
<dbReference type="GO" id="GO:0046961">
    <property type="term" value="F:proton-transporting ATPase activity, rotational mechanism"/>
    <property type="evidence" value="ECO:0007669"/>
    <property type="project" value="InterPro"/>
</dbReference>
<protein>
    <recommendedName>
        <fullName evidence="12">AAA+ ATPase domain-containing protein</fullName>
    </recommendedName>
</protein>
<evidence type="ECO:0000256" key="2">
    <source>
        <dbReference type="ARBA" id="ARBA00022448"/>
    </source>
</evidence>
<proteinExistence type="inferred from homology"/>
<evidence type="ECO:0000259" key="10">
    <source>
        <dbReference type="Pfam" id="PF22919"/>
    </source>
</evidence>
<feature type="domain" description="ATPase F1/V1/A1 complex alpha/beta subunit N-terminal" evidence="8">
    <location>
        <begin position="15"/>
        <end position="77"/>
    </location>
</feature>
<evidence type="ECO:0000256" key="4">
    <source>
        <dbReference type="ARBA" id="ARBA00022840"/>
    </source>
</evidence>
<reference evidence="11" key="1">
    <citation type="journal article" date="2015" name="Nature">
        <title>Complex archaea that bridge the gap between prokaryotes and eukaryotes.</title>
        <authorList>
            <person name="Spang A."/>
            <person name="Saw J.H."/>
            <person name="Jorgensen S.L."/>
            <person name="Zaremba-Niedzwiedzka K."/>
            <person name="Martijn J."/>
            <person name="Lind A.E."/>
            <person name="van Eijk R."/>
            <person name="Schleper C."/>
            <person name="Guy L."/>
            <person name="Ettema T.J."/>
        </authorList>
    </citation>
    <scope>NUCLEOTIDE SEQUENCE</scope>
</reference>
<dbReference type="InterPro" id="IPR024034">
    <property type="entry name" value="ATPase_F1/V1_b/a_C"/>
</dbReference>
<dbReference type="GO" id="GO:0046034">
    <property type="term" value="P:ATP metabolic process"/>
    <property type="evidence" value="ECO:0007669"/>
    <property type="project" value="InterPro"/>
</dbReference>
<dbReference type="Pfam" id="PF22919">
    <property type="entry name" value="ATP-synt_VA_C"/>
    <property type="match status" value="1"/>
</dbReference>
<evidence type="ECO:0000259" key="9">
    <source>
        <dbReference type="Pfam" id="PF16886"/>
    </source>
</evidence>
<dbReference type="Gene3D" id="2.40.50.100">
    <property type="match status" value="1"/>
</dbReference>
<comment type="caution">
    <text evidence="11">The sequence shown here is derived from an EMBL/GenBank/DDBJ whole genome shotgun (WGS) entry which is preliminary data.</text>
</comment>
<accession>A0A0F9TAL7</accession>
<dbReference type="HAMAP" id="MF_00309">
    <property type="entry name" value="ATP_synth_A_arch"/>
    <property type="match status" value="1"/>
</dbReference>
<dbReference type="CDD" id="cd01134">
    <property type="entry name" value="V_A-ATPase_A"/>
    <property type="match status" value="1"/>
</dbReference>
<evidence type="ECO:0000259" key="7">
    <source>
        <dbReference type="Pfam" id="PF00006"/>
    </source>
</evidence>
<evidence type="ECO:0000256" key="5">
    <source>
        <dbReference type="ARBA" id="ARBA00022967"/>
    </source>
</evidence>